<dbReference type="AlphaFoldDB" id="A0A0C1R515"/>
<reference evidence="3" key="1">
    <citation type="journal article" date="2015" name="Genome Announc.">
        <title>Draft Genome Sequence of Tolypothrix boutellei Strain VB521301.</title>
        <authorList>
            <person name="Chandrababunaidu M.M."/>
            <person name="Singh D."/>
            <person name="Sen D."/>
            <person name="Bhan S."/>
            <person name="Das S."/>
            <person name="Gupta A."/>
            <person name="Adhikary S.P."/>
            <person name="Tripathy S."/>
        </authorList>
    </citation>
    <scope>NUCLEOTIDE SEQUENCE</scope>
    <source>
        <strain evidence="3">VB521301</strain>
    </source>
</reference>
<sequence>MQKHGVSLAEAARRLGMSQSALYVAVQKGQIPTLRRGGRTVVLPGSLTDYQVRQRPTDPYRL</sequence>
<dbReference type="RefSeq" id="WP_050046743.1">
    <property type="nucleotide sequence ID" value="NZ_JHEG04000001.1"/>
</dbReference>
<comment type="caution">
    <text evidence="3">The sequence shown here is derived from an EMBL/GenBank/DDBJ whole genome shotgun (WGS) entry which is preliminary data.</text>
</comment>
<feature type="domain" description="Helix-turn-helix" evidence="1">
    <location>
        <begin position="7"/>
        <end position="50"/>
    </location>
</feature>
<protein>
    <submittedName>
        <fullName evidence="2">Helix-turn-helix domain-containing protein</fullName>
    </submittedName>
</protein>
<dbReference type="EMBL" id="JHEG02000059">
    <property type="protein sequence ID" value="KIE07435.1"/>
    <property type="molecule type" value="Genomic_DNA"/>
</dbReference>
<accession>A0A0C1R515</accession>
<evidence type="ECO:0000313" key="3">
    <source>
        <dbReference type="EMBL" id="KIE07435.1"/>
    </source>
</evidence>
<reference evidence="2" key="2">
    <citation type="submission" date="2019-11" db="EMBL/GenBank/DDBJ databases">
        <title>Improved Assembly of Tolypothrix boutellei genome.</title>
        <authorList>
            <person name="Sarangi A.N."/>
            <person name="Mukherjee M."/>
            <person name="Ghosh S."/>
            <person name="Singh D."/>
            <person name="Das A."/>
            <person name="Kant S."/>
            <person name="Prusty A."/>
            <person name="Tripathy S."/>
        </authorList>
    </citation>
    <scope>NUCLEOTIDE SEQUENCE</scope>
    <source>
        <strain evidence="2">VB521301</strain>
    </source>
</reference>
<evidence type="ECO:0000313" key="2">
    <source>
        <dbReference type="EMBL" id="KAF3889095.1"/>
    </source>
</evidence>
<dbReference type="Pfam" id="PF12728">
    <property type="entry name" value="HTH_17"/>
    <property type="match status" value="1"/>
</dbReference>
<dbReference type="InterPro" id="IPR041657">
    <property type="entry name" value="HTH_17"/>
</dbReference>
<gene>
    <name evidence="3" type="ORF">DA73_0240815</name>
    <name evidence="2" type="ORF">DA73_0400029160</name>
</gene>
<dbReference type="OrthoDB" id="515660at2"/>
<evidence type="ECO:0000313" key="4">
    <source>
        <dbReference type="Proteomes" id="UP000029738"/>
    </source>
</evidence>
<proteinExistence type="predicted"/>
<organism evidence="3">
    <name type="scientific">Tolypothrix bouteillei VB521301</name>
    <dbReference type="NCBI Taxonomy" id="1479485"/>
    <lineage>
        <taxon>Bacteria</taxon>
        <taxon>Bacillati</taxon>
        <taxon>Cyanobacteriota</taxon>
        <taxon>Cyanophyceae</taxon>
        <taxon>Nostocales</taxon>
        <taxon>Tolypothrichaceae</taxon>
        <taxon>Tolypothrix</taxon>
    </lineage>
</organism>
<keyword evidence="4" id="KW-1185">Reference proteome</keyword>
<dbReference type="Proteomes" id="UP000029738">
    <property type="component" value="Unassembled WGS sequence"/>
</dbReference>
<evidence type="ECO:0000259" key="1">
    <source>
        <dbReference type="Pfam" id="PF12728"/>
    </source>
</evidence>
<name>A0A0C1R515_9CYAN</name>
<dbReference type="EMBL" id="JHEG04000001">
    <property type="protein sequence ID" value="KAF3889095.1"/>
    <property type="molecule type" value="Genomic_DNA"/>
</dbReference>